<keyword evidence="3 8" id="KW-1134">Transmembrane beta strand</keyword>
<evidence type="ECO:0000256" key="9">
    <source>
        <dbReference type="RuleBase" id="RU003357"/>
    </source>
</evidence>
<dbReference type="PANTHER" id="PTHR30069:SF57">
    <property type="entry name" value="TONB-DEPENDENT RECEPTOR"/>
    <property type="match status" value="1"/>
</dbReference>
<evidence type="ECO:0000256" key="2">
    <source>
        <dbReference type="ARBA" id="ARBA00022448"/>
    </source>
</evidence>
<dbReference type="InterPro" id="IPR039426">
    <property type="entry name" value="TonB-dep_rcpt-like"/>
</dbReference>
<keyword evidence="13" id="KW-1185">Reference proteome</keyword>
<dbReference type="InterPro" id="IPR012910">
    <property type="entry name" value="Plug_dom"/>
</dbReference>
<feature type="domain" description="TonB-dependent receptor plug" evidence="11">
    <location>
        <begin position="122"/>
        <end position="226"/>
    </location>
</feature>
<keyword evidence="2 8" id="KW-0813">Transport</keyword>
<keyword evidence="7 8" id="KW-0998">Cell outer membrane</keyword>
<dbReference type="EMBL" id="JBHSKT010000011">
    <property type="protein sequence ID" value="MFC5272075.1"/>
    <property type="molecule type" value="Genomic_DNA"/>
</dbReference>
<keyword evidence="6 8" id="KW-0472">Membrane</keyword>
<keyword evidence="5 9" id="KW-0798">TonB box</keyword>
<name>A0ABW0EHZ1_9BACT</name>
<dbReference type="SUPFAM" id="SSF56935">
    <property type="entry name" value="Porins"/>
    <property type="match status" value="1"/>
</dbReference>
<sequence>MPKKILYAILTYLFGFQVVFAQNLKQEISGKVVSEGEGVGFALIGLKGTAHGITADAAGNFTLKDVPAGNYELVVSAIGFQNHKKTLRIGAEKVWLQVELKKSLQQLQEVVVSGTMKETYTMQSPIHVEVYTPKLFQKNPTPSIFEAMQMVNGVQPQLNCNVCNTGDIHINGMEGPYTMVTIDGMPIVSSLGSVYGLSGIPNSMIQRVEVVKGPASTLYGSEAVGGLINIITKNPVDAPLVATDIMASSHGELNADVAVKKDFGKAQSLLGINAFNFQNRRDVNEDNFTDITLQKRISVFNKWNFNRKENRLATLAARYLYEDRWGGELNWQPQFRAGDSIYGESIYTKRVEVIGAYALPVKEKMTLQFSYNNHRQNSAYGAMRYLANQHIAFAQLLWNKTFDRHDIMVGLPFRFDFYDDNTVGTQQKDGSNKPQQLYLPGIFVQDEVTINEKLTSLPGIRFDYNLAHGGIFSPRLGFKFAPNNHNTFRLNAGNGYRVVNLFTEDHAALTGSREVIIKDKLKPERSWNASLNYQKFVDLNNGYLNLDGSLFYTYFTNRILGDFLTNPDQIIYQNLQGHSISRGITLNADWMFSFPLKLNAGATFMEVYTVQKAENGTEEKQPQLHAPKVSATYAITYTFNKIGLSLDYTGRLYGPMHLPVLENDFRPAKSPWFSQDNLQLTKKMNYGFEVYGGVKNLYNFLPKDPLMRPFDPFDKHINENNPEGYTFDTTYNYAPIQGRRMFLGVRWVLSRK</sequence>
<accession>A0ABW0EHZ1</accession>
<keyword evidence="4 8" id="KW-0812">Transmembrane</keyword>
<evidence type="ECO:0000256" key="5">
    <source>
        <dbReference type="ARBA" id="ARBA00023077"/>
    </source>
</evidence>
<dbReference type="Gene3D" id="2.170.130.10">
    <property type="entry name" value="TonB-dependent receptor, plug domain"/>
    <property type="match status" value="1"/>
</dbReference>
<dbReference type="Gene3D" id="2.60.40.1120">
    <property type="entry name" value="Carboxypeptidase-like, regulatory domain"/>
    <property type="match status" value="1"/>
</dbReference>
<evidence type="ECO:0000313" key="12">
    <source>
        <dbReference type="EMBL" id="MFC5272075.1"/>
    </source>
</evidence>
<keyword evidence="12" id="KW-0675">Receptor</keyword>
<dbReference type="InterPro" id="IPR000531">
    <property type="entry name" value="Beta-barrel_TonB"/>
</dbReference>
<evidence type="ECO:0000259" key="10">
    <source>
        <dbReference type="Pfam" id="PF00593"/>
    </source>
</evidence>
<dbReference type="SUPFAM" id="SSF49464">
    <property type="entry name" value="Carboxypeptidase regulatory domain-like"/>
    <property type="match status" value="1"/>
</dbReference>
<dbReference type="Gene3D" id="2.40.170.20">
    <property type="entry name" value="TonB-dependent receptor, beta-barrel domain"/>
    <property type="match status" value="1"/>
</dbReference>
<dbReference type="RefSeq" id="WP_378018434.1">
    <property type="nucleotide sequence ID" value="NZ_JBHSKT010000011.1"/>
</dbReference>
<dbReference type="InterPro" id="IPR036942">
    <property type="entry name" value="Beta-barrel_TonB_sf"/>
</dbReference>
<gene>
    <name evidence="12" type="ORF">ACFPIB_15765</name>
</gene>
<evidence type="ECO:0000256" key="6">
    <source>
        <dbReference type="ARBA" id="ARBA00023136"/>
    </source>
</evidence>
<dbReference type="Pfam" id="PF07715">
    <property type="entry name" value="Plug"/>
    <property type="match status" value="1"/>
</dbReference>
<dbReference type="PANTHER" id="PTHR30069">
    <property type="entry name" value="TONB-DEPENDENT OUTER MEMBRANE RECEPTOR"/>
    <property type="match status" value="1"/>
</dbReference>
<dbReference type="InterPro" id="IPR008969">
    <property type="entry name" value="CarboxyPept-like_regulatory"/>
</dbReference>
<reference evidence="13" key="1">
    <citation type="journal article" date="2019" name="Int. J. Syst. Evol. Microbiol.">
        <title>The Global Catalogue of Microorganisms (GCM) 10K type strain sequencing project: providing services to taxonomists for standard genome sequencing and annotation.</title>
        <authorList>
            <consortium name="The Broad Institute Genomics Platform"/>
            <consortium name="The Broad Institute Genome Sequencing Center for Infectious Disease"/>
            <person name="Wu L."/>
            <person name="Ma J."/>
        </authorList>
    </citation>
    <scope>NUCLEOTIDE SEQUENCE [LARGE SCALE GENOMIC DNA]</scope>
    <source>
        <strain evidence="13">KACC 12602</strain>
    </source>
</reference>
<comment type="subcellular location">
    <subcellularLocation>
        <location evidence="1 8">Cell outer membrane</location>
        <topology evidence="1 8">Multi-pass membrane protein</topology>
    </subcellularLocation>
</comment>
<dbReference type="PROSITE" id="PS52016">
    <property type="entry name" value="TONB_DEPENDENT_REC_3"/>
    <property type="match status" value="1"/>
</dbReference>
<protein>
    <submittedName>
        <fullName evidence="12">TonB-dependent receptor domain-containing protein</fullName>
    </submittedName>
</protein>
<dbReference type="Proteomes" id="UP001596161">
    <property type="component" value="Unassembled WGS sequence"/>
</dbReference>
<evidence type="ECO:0000259" key="11">
    <source>
        <dbReference type="Pfam" id="PF07715"/>
    </source>
</evidence>
<comment type="caution">
    <text evidence="12">The sequence shown here is derived from an EMBL/GenBank/DDBJ whole genome shotgun (WGS) entry which is preliminary data.</text>
</comment>
<evidence type="ECO:0000256" key="3">
    <source>
        <dbReference type="ARBA" id="ARBA00022452"/>
    </source>
</evidence>
<evidence type="ECO:0000313" key="13">
    <source>
        <dbReference type="Proteomes" id="UP001596161"/>
    </source>
</evidence>
<dbReference type="Pfam" id="PF13715">
    <property type="entry name" value="CarbopepD_reg_2"/>
    <property type="match status" value="1"/>
</dbReference>
<dbReference type="InterPro" id="IPR037066">
    <property type="entry name" value="Plug_dom_sf"/>
</dbReference>
<feature type="domain" description="TonB-dependent receptor-like beta-barrel" evidence="10">
    <location>
        <begin position="278"/>
        <end position="697"/>
    </location>
</feature>
<proteinExistence type="inferred from homology"/>
<evidence type="ECO:0000256" key="8">
    <source>
        <dbReference type="PROSITE-ProRule" id="PRU01360"/>
    </source>
</evidence>
<organism evidence="12 13">
    <name type="scientific">Adhaeribacter terreus</name>
    <dbReference type="NCBI Taxonomy" id="529703"/>
    <lineage>
        <taxon>Bacteria</taxon>
        <taxon>Pseudomonadati</taxon>
        <taxon>Bacteroidota</taxon>
        <taxon>Cytophagia</taxon>
        <taxon>Cytophagales</taxon>
        <taxon>Hymenobacteraceae</taxon>
        <taxon>Adhaeribacter</taxon>
    </lineage>
</organism>
<evidence type="ECO:0000256" key="1">
    <source>
        <dbReference type="ARBA" id="ARBA00004571"/>
    </source>
</evidence>
<evidence type="ECO:0000256" key="4">
    <source>
        <dbReference type="ARBA" id="ARBA00022692"/>
    </source>
</evidence>
<comment type="similarity">
    <text evidence="8 9">Belongs to the TonB-dependent receptor family.</text>
</comment>
<dbReference type="Pfam" id="PF00593">
    <property type="entry name" value="TonB_dep_Rec_b-barrel"/>
    <property type="match status" value="1"/>
</dbReference>
<evidence type="ECO:0000256" key="7">
    <source>
        <dbReference type="ARBA" id="ARBA00023237"/>
    </source>
</evidence>